<name>A0A143YVB1_9LACT</name>
<evidence type="ECO:0008006" key="3">
    <source>
        <dbReference type="Google" id="ProtNLM"/>
    </source>
</evidence>
<gene>
    <name evidence="1" type="ORF">Tpal_2247</name>
</gene>
<dbReference type="Gene3D" id="1.10.10.10">
    <property type="entry name" value="Winged helix-like DNA-binding domain superfamily/Winged helix DNA-binding domain"/>
    <property type="match status" value="1"/>
</dbReference>
<sequence length="159" mass="17970">MAFFPRQGETLKNIFYFFQKKVTHLSFPSSLLMTAIIGVADAAARCRLHNERGLRNMEKMMGNLDVLSMGYGVIPNRMISDRHLSIEAKGIYCYIAACTGSGETDFPSVELICSDLKISNQRFRKHKKELVERGYLTIESGQHKGKFINNRYILGNGKG</sequence>
<dbReference type="InterPro" id="IPR036388">
    <property type="entry name" value="WH-like_DNA-bd_sf"/>
</dbReference>
<protein>
    <recommendedName>
        <fullName evidence="3">Helix-turn-helix domain-containing protein</fullName>
    </recommendedName>
</protein>
<keyword evidence="2" id="KW-1185">Reference proteome</keyword>
<evidence type="ECO:0000313" key="1">
    <source>
        <dbReference type="EMBL" id="CZQ98307.1"/>
    </source>
</evidence>
<dbReference type="Proteomes" id="UP000242754">
    <property type="component" value="Unassembled WGS sequence"/>
</dbReference>
<organism evidence="1 2">
    <name type="scientific">Trichococcus palustris</name>
    <dbReference type="NCBI Taxonomy" id="140314"/>
    <lineage>
        <taxon>Bacteria</taxon>
        <taxon>Bacillati</taxon>
        <taxon>Bacillota</taxon>
        <taxon>Bacilli</taxon>
        <taxon>Lactobacillales</taxon>
        <taxon>Carnobacteriaceae</taxon>
        <taxon>Trichococcus</taxon>
    </lineage>
</organism>
<dbReference type="EMBL" id="FJNE01000007">
    <property type="protein sequence ID" value="CZQ98307.1"/>
    <property type="molecule type" value="Genomic_DNA"/>
</dbReference>
<evidence type="ECO:0000313" key="2">
    <source>
        <dbReference type="Proteomes" id="UP000242754"/>
    </source>
</evidence>
<reference evidence="1 2" key="1">
    <citation type="submission" date="2016-02" db="EMBL/GenBank/DDBJ databases">
        <authorList>
            <person name="Wen L."/>
            <person name="He K."/>
            <person name="Yang H."/>
        </authorList>
    </citation>
    <scope>NUCLEOTIDE SEQUENCE [LARGE SCALE GENOMIC DNA]</scope>
    <source>
        <strain evidence="1">Trichococcus palustris</strain>
    </source>
</reference>
<accession>A0A143YVB1</accession>
<dbReference type="AlphaFoldDB" id="A0A143YVB1"/>
<proteinExistence type="predicted"/>
<dbReference type="Pfam" id="PF13730">
    <property type="entry name" value="HTH_36"/>
    <property type="match status" value="1"/>
</dbReference>